<keyword evidence="1" id="KW-0812">Transmembrane</keyword>
<dbReference type="EMBL" id="KZ293680">
    <property type="protein sequence ID" value="PBK87123.1"/>
    <property type="molecule type" value="Genomic_DNA"/>
</dbReference>
<sequence length="136" mass="15093">MVKESALPVVLKMTYIATLTAAPRGFLIVQLITMFRSLLVSATTYCTVLSLCSLYKIAMRRVTTPEEILTSLLPISNRILVLTSLLGCPRSYTENTCIQIPQNCQRKNASCEERLRWISAVHQTSGISNLPSRDGS</sequence>
<protein>
    <submittedName>
        <fullName evidence="2">Uncharacterized protein</fullName>
    </submittedName>
</protein>
<feature type="transmembrane region" description="Helical" evidence="1">
    <location>
        <begin position="38"/>
        <end position="58"/>
    </location>
</feature>
<keyword evidence="1" id="KW-0472">Membrane</keyword>
<dbReference type="InParanoid" id="A0A2H3DFV3"/>
<evidence type="ECO:0000256" key="1">
    <source>
        <dbReference type="SAM" id="Phobius"/>
    </source>
</evidence>
<feature type="transmembrane region" description="Helical" evidence="1">
    <location>
        <begin position="12"/>
        <end position="32"/>
    </location>
</feature>
<keyword evidence="3" id="KW-1185">Reference proteome</keyword>
<gene>
    <name evidence="2" type="ORF">ARMGADRAFT_467337</name>
</gene>
<proteinExistence type="predicted"/>
<dbReference type="AlphaFoldDB" id="A0A2H3DFV3"/>
<dbReference type="Proteomes" id="UP000217790">
    <property type="component" value="Unassembled WGS sequence"/>
</dbReference>
<evidence type="ECO:0000313" key="3">
    <source>
        <dbReference type="Proteomes" id="UP000217790"/>
    </source>
</evidence>
<accession>A0A2H3DFV3</accession>
<reference evidence="3" key="1">
    <citation type="journal article" date="2017" name="Nat. Ecol. Evol.">
        <title>Genome expansion and lineage-specific genetic innovations in the forest pathogenic fungi Armillaria.</title>
        <authorList>
            <person name="Sipos G."/>
            <person name="Prasanna A.N."/>
            <person name="Walter M.C."/>
            <person name="O'Connor E."/>
            <person name="Balint B."/>
            <person name="Krizsan K."/>
            <person name="Kiss B."/>
            <person name="Hess J."/>
            <person name="Varga T."/>
            <person name="Slot J."/>
            <person name="Riley R."/>
            <person name="Boka B."/>
            <person name="Rigling D."/>
            <person name="Barry K."/>
            <person name="Lee J."/>
            <person name="Mihaltcheva S."/>
            <person name="LaButti K."/>
            <person name="Lipzen A."/>
            <person name="Waldron R."/>
            <person name="Moloney N.M."/>
            <person name="Sperisen C."/>
            <person name="Kredics L."/>
            <person name="Vagvoelgyi C."/>
            <person name="Patrignani A."/>
            <person name="Fitzpatrick D."/>
            <person name="Nagy I."/>
            <person name="Doyle S."/>
            <person name="Anderson J.B."/>
            <person name="Grigoriev I.V."/>
            <person name="Gueldener U."/>
            <person name="Muensterkoetter M."/>
            <person name="Nagy L.G."/>
        </authorList>
    </citation>
    <scope>NUCLEOTIDE SEQUENCE [LARGE SCALE GENOMIC DNA]</scope>
    <source>
        <strain evidence="3">Ar21-2</strain>
    </source>
</reference>
<dbReference type="OrthoDB" id="2904820at2759"/>
<keyword evidence="1" id="KW-1133">Transmembrane helix</keyword>
<name>A0A2H3DFV3_ARMGA</name>
<organism evidence="2 3">
    <name type="scientific">Armillaria gallica</name>
    <name type="common">Bulbous honey fungus</name>
    <name type="synonym">Armillaria bulbosa</name>
    <dbReference type="NCBI Taxonomy" id="47427"/>
    <lineage>
        <taxon>Eukaryota</taxon>
        <taxon>Fungi</taxon>
        <taxon>Dikarya</taxon>
        <taxon>Basidiomycota</taxon>
        <taxon>Agaricomycotina</taxon>
        <taxon>Agaricomycetes</taxon>
        <taxon>Agaricomycetidae</taxon>
        <taxon>Agaricales</taxon>
        <taxon>Marasmiineae</taxon>
        <taxon>Physalacriaceae</taxon>
        <taxon>Armillaria</taxon>
    </lineage>
</organism>
<evidence type="ECO:0000313" key="2">
    <source>
        <dbReference type="EMBL" id="PBK87123.1"/>
    </source>
</evidence>